<keyword evidence="6 8" id="KW-1133">Transmembrane helix</keyword>
<gene>
    <name evidence="10" type="ORF">A5892_04910</name>
</gene>
<dbReference type="NCBIfam" id="TIGR00711">
    <property type="entry name" value="efflux_EmrB"/>
    <property type="match status" value="1"/>
</dbReference>
<keyword evidence="5 8" id="KW-0812">Transmembrane</keyword>
<reference evidence="10 11" key="1">
    <citation type="submission" date="2016-04" db="EMBL/GenBank/DDBJ databases">
        <title>Complete Genome Sequence of Halotalea alkalilenta IHB B 13600.</title>
        <authorList>
            <person name="Swarnkar M.K."/>
            <person name="Sharma A."/>
            <person name="Kaushal K."/>
            <person name="Soni R."/>
            <person name="Rana S."/>
            <person name="Singh A.K."/>
            <person name="Gulati A."/>
        </authorList>
    </citation>
    <scope>NUCLEOTIDE SEQUENCE [LARGE SCALE GENOMIC DNA]</scope>
    <source>
        <strain evidence="10 11">IHB B 13600</strain>
    </source>
</reference>
<feature type="transmembrane region" description="Helical" evidence="8">
    <location>
        <begin position="341"/>
        <end position="358"/>
    </location>
</feature>
<dbReference type="InterPro" id="IPR004638">
    <property type="entry name" value="EmrB-like"/>
</dbReference>
<dbReference type="GO" id="GO:0005886">
    <property type="term" value="C:plasma membrane"/>
    <property type="evidence" value="ECO:0007669"/>
    <property type="project" value="UniProtKB-SubCell"/>
</dbReference>
<dbReference type="SUPFAM" id="SSF103473">
    <property type="entry name" value="MFS general substrate transporter"/>
    <property type="match status" value="1"/>
</dbReference>
<dbReference type="Proteomes" id="UP000077875">
    <property type="component" value="Chromosome"/>
</dbReference>
<dbReference type="CDD" id="cd17503">
    <property type="entry name" value="MFS_LmrB_MDR_like"/>
    <property type="match status" value="1"/>
</dbReference>
<feature type="transmembrane region" description="Helical" evidence="8">
    <location>
        <begin position="315"/>
        <end position="334"/>
    </location>
</feature>
<feature type="transmembrane region" description="Helical" evidence="8">
    <location>
        <begin position="59"/>
        <end position="78"/>
    </location>
</feature>
<evidence type="ECO:0000256" key="2">
    <source>
        <dbReference type="ARBA" id="ARBA00008537"/>
    </source>
</evidence>
<keyword evidence="7 8" id="KW-0472">Membrane</keyword>
<feature type="domain" description="Major facilitator superfamily (MFS) profile" evidence="9">
    <location>
        <begin position="20"/>
        <end position="513"/>
    </location>
</feature>
<feature type="transmembrane region" description="Helical" evidence="8">
    <location>
        <begin position="490"/>
        <end position="508"/>
    </location>
</feature>
<organism evidence="10 11">
    <name type="scientific">Halotalea alkalilenta</name>
    <dbReference type="NCBI Taxonomy" id="376489"/>
    <lineage>
        <taxon>Bacteria</taxon>
        <taxon>Pseudomonadati</taxon>
        <taxon>Pseudomonadota</taxon>
        <taxon>Gammaproteobacteria</taxon>
        <taxon>Oceanospirillales</taxon>
        <taxon>Halomonadaceae</taxon>
        <taxon>Halotalea</taxon>
    </lineage>
</organism>
<feature type="transmembrane region" description="Helical" evidence="8">
    <location>
        <begin position="147"/>
        <end position="166"/>
    </location>
</feature>
<dbReference type="PANTHER" id="PTHR42718:SF9">
    <property type="entry name" value="MAJOR FACILITATOR SUPERFAMILY MULTIDRUG TRANSPORTER MFSC"/>
    <property type="match status" value="1"/>
</dbReference>
<evidence type="ECO:0000256" key="1">
    <source>
        <dbReference type="ARBA" id="ARBA00004651"/>
    </source>
</evidence>
<feature type="transmembrane region" description="Helical" evidence="8">
    <location>
        <begin position="276"/>
        <end position="295"/>
    </location>
</feature>
<sequence length="513" mass="56185">MSDRGYQGPQRMPSRRQQLGFLAAVVGMFMAILDIQIVASSLNEIQAGVSASRDEISWVQTSYLIAEIVMIPLAGTLARIFSTRAVFVFSCAGFTLASIGCAMASSIGELVVLRAIQGFMGGAMIPLTQAVSFTIFPRARMGSVQAVIGLVATLAPSIGPTLGGYITEHLSWHWLFLINVIPGVLVCIGVWTLLDIDRGDRRVLVRLDVIGLIMMAVFLGTLEFVLEEGHDDDWFSSRLIASMAIVCGISGVLFVWRVFSTDYPIIDLRLFRDRDFAIGIVVIFVLGIALYGLVYLMPLFFGGVRGYSSLQIGEVMFVTGATMFVAAPLIGWFGDMFSHRTLILFGLAMVAIGTLLNVNLTDQSGFHEFFWPQVIRGIGFITCMIPASRITLGHLTPEQVGQGAGMFSVMRNLGGAMGLALIDTTLSYREQYHWQQLIPAINEGRDAVVEALAQYQQQFEGMVADPQAAAIQMIADRVIQQANVLAFNDLFLWLGMIYLLILPLALLVRRSRG</sequence>
<evidence type="ECO:0000256" key="3">
    <source>
        <dbReference type="ARBA" id="ARBA00022448"/>
    </source>
</evidence>
<dbReference type="KEGG" id="haa:A5892_04910"/>
<evidence type="ECO:0000259" key="9">
    <source>
        <dbReference type="PROSITE" id="PS50850"/>
    </source>
</evidence>
<feature type="transmembrane region" description="Helical" evidence="8">
    <location>
        <begin position="172"/>
        <end position="194"/>
    </location>
</feature>
<dbReference type="Gene3D" id="1.20.1250.20">
    <property type="entry name" value="MFS general substrate transporter like domains"/>
    <property type="match status" value="1"/>
</dbReference>
<dbReference type="InterPro" id="IPR020846">
    <property type="entry name" value="MFS_dom"/>
</dbReference>
<protein>
    <submittedName>
        <fullName evidence="10">MFS transporter</fullName>
    </submittedName>
</protein>
<feature type="transmembrane region" description="Helical" evidence="8">
    <location>
        <begin position="21"/>
        <end position="39"/>
    </location>
</feature>
<dbReference type="Pfam" id="PF07690">
    <property type="entry name" value="MFS_1"/>
    <property type="match status" value="1"/>
</dbReference>
<comment type="subcellular location">
    <subcellularLocation>
        <location evidence="1">Cell membrane</location>
        <topology evidence="1">Multi-pass membrane protein</topology>
    </subcellularLocation>
</comment>
<keyword evidence="3" id="KW-0813">Transport</keyword>
<keyword evidence="11" id="KW-1185">Reference proteome</keyword>
<dbReference type="EMBL" id="CP015243">
    <property type="protein sequence ID" value="ANF56889.1"/>
    <property type="molecule type" value="Genomic_DNA"/>
</dbReference>
<dbReference type="PANTHER" id="PTHR42718">
    <property type="entry name" value="MAJOR FACILITATOR SUPERFAMILY MULTIDRUG TRANSPORTER MFSC"/>
    <property type="match status" value="1"/>
</dbReference>
<evidence type="ECO:0000256" key="5">
    <source>
        <dbReference type="ARBA" id="ARBA00022692"/>
    </source>
</evidence>
<feature type="transmembrane region" description="Helical" evidence="8">
    <location>
        <begin position="111"/>
        <end position="135"/>
    </location>
</feature>
<evidence type="ECO:0000256" key="7">
    <source>
        <dbReference type="ARBA" id="ARBA00023136"/>
    </source>
</evidence>
<dbReference type="RefSeq" id="WP_064121855.1">
    <property type="nucleotide sequence ID" value="NZ_CP015243.1"/>
</dbReference>
<dbReference type="GO" id="GO:0022857">
    <property type="term" value="F:transmembrane transporter activity"/>
    <property type="evidence" value="ECO:0007669"/>
    <property type="project" value="InterPro"/>
</dbReference>
<dbReference type="InterPro" id="IPR036259">
    <property type="entry name" value="MFS_trans_sf"/>
</dbReference>
<comment type="similarity">
    <text evidence="2">Belongs to the major facilitator superfamily. EmrB family.</text>
</comment>
<dbReference type="Gene3D" id="1.20.1720.10">
    <property type="entry name" value="Multidrug resistance protein D"/>
    <property type="match status" value="1"/>
</dbReference>
<proteinExistence type="inferred from homology"/>
<feature type="transmembrane region" description="Helical" evidence="8">
    <location>
        <begin position="203"/>
        <end position="222"/>
    </location>
</feature>
<evidence type="ECO:0000313" key="10">
    <source>
        <dbReference type="EMBL" id="ANF56889.1"/>
    </source>
</evidence>
<dbReference type="AlphaFoldDB" id="A0A172YCB0"/>
<evidence type="ECO:0000256" key="6">
    <source>
        <dbReference type="ARBA" id="ARBA00022989"/>
    </source>
</evidence>
<evidence type="ECO:0000256" key="4">
    <source>
        <dbReference type="ARBA" id="ARBA00022475"/>
    </source>
</evidence>
<accession>A0A172YCB0</accession>
<evidence type="ECO:0000256" key="8">
    <source>
        <dbReference type="SAM" id="Phobius"/>
    </source>
</evidence>
<keyword evidence="4" id="KW-1003">Cell membrane</keyword>
<feature type="transmembrane region" description="Helical" evidence="8">
    <location>
        <begin position="234"/>
        <end position="256"/>
    </location>
</feature>
<name>A0A172YCB0_9GAMM</name>
<dbReference type="InterPro" id="IPR011701">
    <property type="entry name" value="MFS"/>
</dbReference>
<dbReference type="STRING" id="376489.A5892_04910"/>
<evidence type="ECO:0000313" key="11">
    <source>
        <dbReference type="Proteomes" id="UP000077875"/>
    </source>
</evidence>
<dbReference type="PROSITE" id="PS50850">
    <property type="entry name" value="MFS"/>
    <property type="match status" value="1"/>
</dbReference>
<feature type="transmembrane region" description="Helical" evidence="8">
    <location>
        <begin position="85"/>
        <end position="105"/>
    </location>
</feature>